<evidence type="ECO:0000313" key="3">
    <source>
        <dbReference type="Proteomes" id="UP000322245"/>
    </source>
</evidence>
<organism evidence="2 3">
    <name type="scientific">Cryptococcus floricola</name>
    <dbReference type="NCBI Taxonomy" id="2591691"/>
    <lineage>
        <taxon>Eukaryota</taxon>
        <taxon>Fungi</taxon>
        <taxon>Dikarya</taxon>
        <taxon>Basidiomycota</taxon>
        <taxon>Agaricomycotina</taxon>
        <taxon>Tremellomycetes</taxon>
        <taxon>Tremellales</taxon>
        <taxon>Cryptococcaceae</taxon>
        <taxon>Cryptococcus</taxon>
    </lineage>
</organism>
<evidence type="ECO:0000313" key="2">
    <source>
        <dbReference type="EMBL" id="TYJ51217.1"/>
    </source>
</evidence>
<gene>
    <name evidence="2" type="ORF">B9479_008224</name>
</gene>
<accession>A0A5D3AI07</accession>
<dbReference type="EMBL" id="NIDF01000327">
    <property type="protein sequence ID" value="TYJ51217.1"/>
    <property type="molecule type" value="Genomic_DNA"/>
</dbReference>
<dbReference type="AlphaFoldDB" id="A0A5D3AI07"/>
<sequence length="239" mass="26255">MSQITLQDWETNRADSAIPQSTNEDITPSINGIVEYDPPNAETSHPSETPPGQRYGSFTIWSYSRHDLEKSKIFRGSFVSGNALPGAASSASKVDVDNAGVANELLSKITATLHEDGGWLDDCCTQQSARPLKTKEESVYHDLVNEDPERYRNIGLGRTDQDTVRDVCILQYMSTNATRHRSQGGVDQRVEWLSPDSETETYVYLPGSTVVPKGTTGLDGRGRRSVIFRDIPTMAGEGA</sequence>
<feature type="compositionally biased region" description="Polar residues" evidence="1">
    <location>
        <begin position="18"/>
        <end position="30"/>
    </location>
</feature>
<protein>
    <submittedName>
        <fullName evidence="2">Uncharacterized protein</fullName>
    </submittedName>
</protein>
<comment type="caution">
    <text evidence="2">The sequence shown here is derived from an EMBL/GenBank/DDBJ whole genome shotgun (WGS) entry which is preliminary data.</text>
</comment>
<reference evidence="2 3" key="1">
    <citation type="submission" date="2017-05" db="EMBL/GenBank/DDBJ databases">
        <title>The Genome Sequence of Tsuchiyaea wingfieldii DSM 27421.</title>
        <authorList>
            <person name="Cuomo C."/>
            <person name="Passer A."/>
            <person name="Billmyre B."/>
            <person name="Heitman J."/>
        </authorList>
    </citation>
    <scope>NUCLEOTIDE SEQUENCE [LARGE SCALE GENOMIC DNA]</scope>
    <source>
        <strain evidence="2 3">DSM 27421</strain>
    </source>
</reference>
<dbReference type="Proteomes" id="UP000322245">
    <property type="component" value="Unassembled WGS sequence"/>
</dbReference>
<proteinExistence type="predicted"/>
<name>A0A5D3AI07_9TREE</name>
<evidence type="ECO:0000256" key="1">
    <source>
        <dbReference type="SAM" id="MobiDB-lite"/>
    </source>
</evidence>
<feature type="region of interest" description="Disordered" evidence="1">
    <location>
        <begin position="1"/>
        <end position="54"/>
    </location>
</feature>
<keyword evidence="3" id="KW-1185">Reference proteome</keyword>